<dbReference type="GO" id="GO:0005634">
    <property type="term" value="C:nucleus"/>
    <property type="evidence" value="ECO:0007669"/>
    <property type="project" value="UniProtKB-SubCell"/>
</dbReference>
<keyword evidence="7" id="KW-0804">Transcription</keyword>
<dbReference type="Gene3D" id="3.30.160.60">
    <property type="entry name" value="Classic Zinc Finger"/>
    <property type="match status" value="3"/>
</dbReference>
<keyword evidence="5" id="KW-0862">Zinc</keyword>
<keyword evidence="6" id="KW-0805">Transcription regulation</keyword>
<evidence type="ECO:0000313" key="11">
    <source>
        <dbReference type="EMBL" id="GFY64645.1"/>
    </source>
</evidence>
<dbReference type="SMART" id="SM00355">
    <property type="entry name" value="ZnF_C2H2"/>
    <property type="match status" value="4"/>
</dbReference>
<dbReference type="InterPro" id="IPR013087">
    <property type="entry name" value="Znf_C2H2_type"/>
</dbReference>
<dbReference type="AlphaFoldDB" id="A0A8X6Y249"/>
<comment type="caution">
    <text evidence="11">The sequence shown here is derived from an EMBL/GenBank/DDBJ whole genome shotgun (WGS) entry which is preliminary data.</text>
</comment>
<keyword evidence="8" id="KW-0539">Nucleus</keyword>
<protein>
    <recommendedName>
        <fullName evidence="10">C2H2-type domain-containing protein</fullName>
    </recommendedName>
</protein>
<dbReference type="PROSITE" id="PS00028">
    <property type="entry name" value="ZINC_FINGER_C2H2_1"/>
    <property type="match status" value="3"/>
</dbReference>
<evidence type="ECO:0000256" key="7">
    <source>
        <dbReference type="ARBA" id="ARBA00023163"/>
    </source>
</evidence>
<evidence type="ECO:0000256" key="1">
    <source>
        <dbReference type="ARBA" id="ARBA00004123"/>
    </source>
</evidence>
<keyword evidence="12" id="KW-1185">Reference proteome</keyword>
<feature type="domain" description="C2H2-type" evidence="10">
    <location>
        <begin position="12"/>
        <end position="34"/>
    </location>
</feature>
<evidence type="ECO:0000256" key="9">
    <source>
        <dbReference type="PROSITE-ProRule" id="PRU00042"/>
    </source>
</evidence>
<keyword evidence="4 9" id="KW-0863">Zinc-finger</keyword>
<evidence type="ECO:0000256" key="4">
    <source>
        <dbReference type="ARBA" id="ARBA00022771"/>
    </source>
</evidence>
<dbReference type="SUPFAM" id="SSF57667">
    <property type="entry name" value="beta-beta-alpha zinc fingers"/>
    <property type="match status" value="3"/>
</dbReference>
<evidence type="ECO:0000259" key="10">
    <source>
        <dbReference type="PROSITE" id="PS50157"/>
    </source>
</evidence>
<dbReference type="PANTHER" id="PTHR47772">
    <property type="entry name" value="ZINC FINGER PROTEIN 200"/>
    <property type="match status" value="1"/>
</dbReference>
<evidence type="ECO:0000313" key="12">
    <source>
        <dbReference type="Proteomes" id="UP000886998"/>
    </source>
</evidence>
<evidence type="ECO:0000256" key="3">
    <source>
        <dbReference type="ARBA" id="ARBA00022737"/>
    </source>
</evidence>
<dbReference type="Pfam" id="PF00096">
    <property type="entry name" value="zf-C2H2"/>
    <property type="match status" value="1"/>
</dbReference>
<dbReference type="PROSITE" id="PS50157">
    <property type="entry name" value="ZINC_FINGER_C2H2_2"/>
    <property type="match status" value="2"/>
</dbReference>
<dbReference type="EMBL" id="BMAV01015342">
    <property type="protein sequence ID" value="GFY64645.1"/>
    <property type="molecule type" value="Genomic_DNA"/>
</dbReference>
<sequence length="204" mass="24039">MTDAHSGDDTKYVCDMCNRTFQFRSHYLKHMKVHKDIVFHKCFKCAAAFNSFIQFRDHLETHEQGTALKCGYCSESFISPAARRLHENNHFIGKRFICEVWNRKFETEMSLQQHLPLHGPEKPINSGVYTGEFIQKKVEENSTHDHDGEKQLRCHICGKIFVYYAMMIKESEIMIFCSYTFEASLKNLGYSSWFRPRCRKTNVE</sequence>
<reference evidence="11" key="1">
    <citation type="submission" date="2020-08" db="EMBL/GenBank/DDBJ databases">
        <title>Multicomponent nature underlies the extraordinary mechanical properties of spider dragline silk.</title>
        <authorList>
            <person name="Kono N."/>
            <person name="Nakamura H."/>
            <person name="Mori M."/>
            <person name="Yoshida Y."/>
            <person name="Ohtoshi R."/>
            <person name="Malay A.D."/>
            <person name="Moran D.A.P."/>
            <person name="Tomita M."/>
            <person name="Numata K."/>
            <person name="Arakawa K."/>
        </authorList>
    </citation>
    <scope>NUCLEOTIDE SEQUENCE</scope>
</reference>
<evidence type="ECO:0000256" key="6">
    <source>
        <dbReference type="ARBA" id="ARBA00023015"/>
    </source>
</evidence>
<dbReference type="InterPro" id="IPR036236">
    <property type="entry name" value="Znf_C2H2_sf"/>
</dbReference>
<evidence type="ECO:0000256" key="8">
    <source>
        <dbReference type="ARBA" id="ARBA00023242"/>
    </source>
</evidence>
<dbReference type="OrthoDB" id="6506915at2759"/>
<dbReference type="GO" id="GO:0008270">
    <property type="term" value="F:zinc ion binding"/>
    <property type="evidence" value="ECO:0007669"/>
    <property type="project" value="UniProtKB-KW"/>
</dbReference>
<organism evidence="11 12">
    <name type="scientific">Trichonephila inaurata madagascariensis</name>
    <dbReference type="NCBI Taxonomy" id="2747483"/>
    <lineage>
        <taxon>Eukaryota</taxon>
        <taxon>Metazoa</taxon>
        <taxon>Ecdysozoa</taxon>
        <taxon>Arthropoda</taxon>
        <taxon>Chelicerata</taxon>
        <taxon>Arachnida</taxon>
        <taxon>Araneae</taxon>
        <taxon>Araneomorphae</taxon>
        <taxon>Entelegynae</taxon>
        <taxon>Araneoidea</taxon>
        <taxon>Nephilidae</taxon>
        <taxon>Trichonephila</taxon>
        <taxon>Trichonephila inaurata</taxon>
    </lineage>
</organism>
<dbReference type="Proteomes" id="UP000886998">
    <property type="component" value="Unassembled WGS sequence"/>
</dbReference>
<evidence type="ECO:0000256" key="5">
    <source>
        <dbReference type="ARBA" id="ARBA00022833"/>
    </source>
</evidence>
<dbReference type="InterPro" id="IPR050636">
    <property type="entry name" value="C2H2-ZF_domain-containing"/>
</dbReference>
<proteinExistence type="predicted"/>
<keyword evidence="2" id="KW-0479">Metal-binding</keyword>
<name>A0A8X6Y249_9ARAC</name>
<accession>A0A8X6Y249</accession>
<dbReference type="PANTHER" id="PTHR47772:SF13">
    <property type="entry name" value="GASTRULA ZINC FINGER PROTEIN XLCGF49.1-LIKE-RELATED"/>
    <property type="match status" value="1"/>
</dbReference>
<keyword evidence="3" id="KW-0677">Repeat</keyword>
<gene>
    <name evidence="11" type="ORF">TNIN_268971</name>
</gene>
<evidence type="ECO:0000256" key="2">
    <source>
        <dbReference type="ARBA" id="ARBA00022723"/>
    </source>
</evidence>
<comment type="subcellular location">
    <subcellularLocation>
        <location evidence="1">Nucleus</location>
    </subcellularLocation>
</comment>
<feature type="domain" description="C2H2-type" evidence="10">
    <location>
        <begin position="96"/>
        <end position="123"/>
    </location>
</feature>